<name>A0A2P2PID5_RHIMU</name>
<dbReference type="EMBL" id="GGEC01073917">
    <property type="protein sequence ID" value="MBX54401.1"/>
    <property type="molecule type" value="Transcribed_RNA"/>
</dbReference>
<sequence>MGFKLETLGFGFSKFWLASLGSVVSTAAAAV</sequence>
<proteinExistence type="predicted"/>
<accession>A0A2P2PID5</accession>
<evidence type="ECO:0000313" key="1">
    <source>
        <dbReference type="EMBL" id="MBX54401.1"/>
    </source>
</evidence>
<dbReference type="AlphaFoldDB" id="A0A2P2PID5"/>
<protein>
    <submittedName>
        <fullName evidence="1">Uncharacterized protein</fullName>
    </submittedName>
</protein>
<reference evidence="1" key="1">
    <citation type="submission" date="2018-02" db="EMBL/GenBank/DDBJ databases">
        <title>Rhizophora mucronata_Transcriptome.</title>
        <authorList>
            <person name="Meera S.P."/>
            <person name="Sreeshan A."/>
            <person name="Augustine A."/>
        </authorList>
    </citation>
    <scope>NUCLEOTIDE SEQUENCE</scope>
    <source>
        <tissue evidence="1">Leaf</tissue>
    </source>
</reference>
<organism evidence="1">
    <name type="scientific">Rhizophora mucronata</name>
    <name type="common">Asiatic mangrove</name>
    <dbReference type="NCBI Taxonomy" id="61149"/>
    <lineage>
        <taxon>Eukaryota</taxon>
        <taxon>Viridiplantae</taxon>
        <taxon>Streptophyta</taxon>
        <taxon>Embryophyta</taxon>
        <taxon>Tracheophyta</taxon>
        <taxon>Spermatophyta</taxon>
        <taxon>Magnoliopsida</taxon>
        <taxon>eudicotyledons</taxon>
        <taxon>Gunneridae</taxon>
        <taxon>Pentapetalae</taxon>
        <taxon>rosids</taxon>
        <taxon>fabids</taxon>
        <taxon>Malpighiales</taxon>
        <taxon>Rhizophoraceae</taxon>
        <taxon>Rhizophora</taxon>
    </lineage>
</organism>